<comment type="caution">
    <text evidence="1">The sequence shown here is derived from an EMBL/GenBank/DDBJ whole genome shotgun (WGS) entry which is preliminary data.</text>
</comment>
<sequence length="113" mass="12927">MVMTHPRSRQRRRATAPHAPELLSSAVAVLFLSAFLSNLVSFRFLMFHTEEQHDGSKRHRFWRARRGVLADAVNGSPPPTLTVYMEKRTGKPPEYYKSWIKGSTHETSLCSTL</sequence>
<keyword evidence="2" id="KW-1185">Reference proteome</keyword>
<reference evidence="2" key="1">
    <citation type="journal article" date="2015" name="Nat. Genet.">
        <title>The genome and transcriptome of the zoonotic hookworm Ancylostoma ceylanicum identify infection-specific gene families.</title>
        <authorList>
            <person name="Schwarz E.M."/>
            <person name="Hu Y."/>
            <person name="Antoshechkin I."/>
            <person name="Miller M.M."/>
            <person name="Sternberg P.W."/>
            <person name="Aroian R.V."/>
        </authorList>
    </citation>
    <scope>NUCLEOTIDE SEQUENCE</scope>
    <source>
        <strain evidence="2">HY135</strain>
    </source>
</reference>
<accession>A0A016V534</accession>
<dbReference type="EMBL" id="JARK01001353">
    <property type="protein sequence ID" value="EYC22376.1"/>
    <property type="molecule type" value="Genomic_DNA"/>
</dbReference>
<protein>
    <submittedName>
        <fullName evidence="1">Uncharacterized protein</fullName>
    </submittedName>
</protein>
<proteinExistence type="predicted"/>
<dbReference type="Proteomes" id="UP000024635">
    <property type="component" value="Unassembled WGS sequence"/>
</dbReference>
<dbReference type="AlphaFoldDB" id="A0A016V534"/>
<name>A0A016V534_9BILA</name>
<evidence type="ECO:0000313" key="1">
    <source>
        <dbReference type="EMBL" id="EYC22376.1"/>
    </source>
</evidence>
<evidence type="ECO:0000313" key="2">
    <source>
        <dbReference type="Proteomes" id="UP000024635"/>
    </source>
</evidence>
<organism evidence="1 2">
    <name type="scientific">Ancylostoma ceylanicum</name>
    <dbReference type="NCBI Taxonomy" id="53326"/>
    <lineage>
        <taxon>Eukaryota</taxon>
        <taxon>Metazoa</taxon>
        <taxon>Ecdysozoa</taxon>
        <taxon>Nematoda</taxon>
        <taxon>Chromadorea</taxon>
        <taxon>Rhabditida</taxon>
        <taxon>Rhabditina</taxon>
        <taxon>Rhabditomorpha</taxon>
        <taxon>Strongyloidea</taxon>
        <taxon>Ancylostomatidae</taxon>
        <taxon>Ancylostomatinae</taxon>
        <taxon>Ancylostoma</taxon>
    </lineage>
</organism>
<gene>
    <name evidence="1" type="primary">Acey_s0017.g3313</name>
    <name evidence="1" type="ORF">Y032_0017g3313</name>
</gene>